<dbReference type="EMBL" id="JALLAZ020000241">
    <property type="protein sequence ID" value="KAL3799666.1"/>
    <property type="molecule type" value="Genomic_DNA"/>
</dbReference>
<dbReference type="Proteomes" id="UP001530315">
    <property type="component" value="Unassembled WGS sequence"/>
</dbReference>
<reference evidence="1 2" key="1">
    <citation type="submission" date="2024-10" db="EMBL/GenBank/DDBJ databases">
        <title>Updated reference genomes for cyclostephanoid diatoms.</title>
        <authorList>
            <person name="Roberts W.R."/>
            <person name="Alverson A.J."/>
        </authorList>
    </citation>
    <scope>NUCLEOTIDE SEQUENCE [LARGE SCALE GENOMIC DNA]</scope>
    <source>
        <strain evidence="1 2">AJA276-08</strain>
    </source>
</reference>
<proteinExistence type="predicted"/>
<gene>
    <name evidence="1" type="ORF">ACHAW5_004315</name>
</gene>
<protein>
    <submittedName>
        <fullName evidence="1">Uncharacterized protein</fullName>
    </submittedName>
</protein>
<dbReference type="AlphaFoldDB" id="A0ABD3QIK4"/>
<keyword evidence="2" id="KW-1185">Reference proteome</keyword>
<organism evidence="1 2">
    <name type="scientific">Stephanodiscus triporus</name>
    <dbReference type="NCBI Taxonomy" id="2934178"/>
    <lineage>
        <taxon>Eukaryota</taxon>
        <taxon>Sar</taxon>
        <taxon>Stramenopiles</taxon>
        <taxon>Ochrophyta</taxon>
        <taxon>Bacillariophyta</taxon>
        <taxon>Coscinodiscophyceae</taxon>
        <taxon>Thalassiosirophycidae</taxon>
        <taxon>Stephanodiscales</taxon>
        <taxon>Stephanodiscaceae</taxon>
        <taxon>Stephanodiscus</taxon>
    </lineage>
</organism>
<name>A0ABD3QIK4_9STRA</name>
<evidence type="ECO:0000313" key="2">
    <source>
        <dbReference type="Proteomes" id="UP001530315"/>
    </source>
</evidence>
<evidence type="ECO:0000313" key="1">
    <source>
        <dbReference type="EMBL" id="KAL3799666.1"/>
    </source>
</evidence>
<comment type="caution">
    <text evidence="1">The sequence shown here is derived from an EMBL/GenBank/DDBJ whole genome shotgun (WGS) entry which is preliminary data.</text>
</comment>
<accession>A0ABD3QIK4</accession>
<sequence length="86" mass="9377">MKFEEALNEFMVQTINVRNVVVTAKFTGFRSGLAANAGSNKNCDTCYAEIKNIHVELAAALLLFKDQSLAIAGIAGPLIERSNFKK</sequence>